<protein>
    <submittedName>
        <fullName evidence="2">Uncharacterized protein</fullName>
    </submittedName>
</protein>
<feature type="transmembrane region" description="Helical" evidence="1">
    <location>
        <begin position="296"/>
        <end position="315"/>
    </location>
</feature>
<feature type="transmembrane region" description="Helical" evidence="1">
    <location>
        <begin position="203"/>
        <end position="223"/>
    </location>
</feature>
<proteinExistence type="predicted"/>
<feature type="transmembrane region" description="Helical" evidence="1">
    <location>
        <begin position="83"/>
        <end position="101"/>
    </location>
</feature>
<evidence type="ECO:0000313" key="2">
    <source>
        <dbReference type="EMBL" id="KPK73550.1"/>
    </source>
</evidence>
<gene>
    <name evidence="2" type="ORF">AMJ87_01410</name>
</gene>
<name>A0A0S8GKW2_UNCW3</name>
<accession>A0A0S8GKW2</accession>
<keyword evidence="1" id="KW-0472">Membrane</keyword>
<organism evidence="2 3">
    <name type="scientific">candidate division WOR_3 bacterium SM23_60</name>
    <dbReference type="NCBI Taxonomy" id="1703780"/>
    <lineage>
        <taxon>Bacteria</taxon>
        <taxon>Bacteria division WOR-3</taxon>
    </lineage>
</organism>
<evidence type="ECO:0000256" key="1">
    <source>
        <dbReference type="SAM" id="Phobius"/>
    </source>
</evidence>
<dbReference type="EMBL" id="LJUO01000007">
    <property type="protein sequence ID" value="KPK73550.1"/>
    <property type="molecule type" value="Genomic_DNA"/>
</dbReference>
<evidence type="ECO:0000313" key="3">
    <source>
        <dbReference type="Proteomes" id="UP000051096"/>
    </source>
</evidence>
<feature type="transmembrane region" description="Helical" evidence="1">
    <location>
        <begin position="347"/>
        <end position="366"/>
    </location>
</feature>
<reference evidence="2 3" key="1">
    <citation type="journal article" date="2015" name="Microbiome">
        <title>Genomic resolution of linkages in carbon, nitrogen, and sulfur cycling among widespread estuary sediment bacteria.</title>
        <authorList>
            <person name="Baker B.J."/>
            <person name="Lazar C.S."/>
            <person name="Teske A.P."/>
            <person name="Dick G.J."/>
        </authorList>
    </citation>
    <scope>NUCLEOTIDE SEQUENCE [LARGE SCALE GENOMIC DNA]</scope>
    <source>
        <strain evidence="2">SM23_60</strain>
    </source>
</reference>
<feature type="transmembrane region" description="Helical" evidence="1">
    <location>
        <begin position="113"/>
        <end position="130"/>
    </location>
</feature>
<comment type="caution">
    <text evidence="2">The sequence shown here is derived from an EMBL/GenBank/DDBJ whole genome shotgun (WGS) entry which is preliminary data.</text>
</comment>
<feature type="transmembrane region" description="Helical" evidence="1">
    <location>
        <begin position="180"/>
        <end position="196"/>
    </location>
</feature>
<feature type="transmembrane region" description="Helical" evidence="1">
    <location>
        <begin position="322"/>
        <end position="341"/>
    </location>
</feature>
<dbReference type="AlphaFoldDB" id="A0A0S8GKW2"/>
<keyword evidence="1" id="KW-0812">Transmembrane</keyword>
<feature type="transmembrane region" description="Helical" evidence="1">
    <location>
        <begin position="273"/>
        <end position="290"/>
    </location>
</feature>
<sequence>MHYINVLYSTSTHWIVIVAGIVLRIAQFLYNRSLTEGEAALALNIVERSYLDLLKPLDYFQAAPVGFLFVQRCAVNTFGTAEYALRLFPLVTGIIALFFFYHCAKRILTKEAIPIALILFAVGDHLIYFSSEVKQYSSDVLCVLLIVTLFVVLQKNKPALYYLTYGLVGAVVIWFSHPAIFVFIAGAVVLLFSLIYHKNFAALLLLCCGAVVAIASFTTNYLVSLAPLSRTTVLLETWHKSFAPFPPTSLPDVYWYVYVFLRMFTFPVGLSQYELLLGVVAFVFGATYMYRLEQKIITAFILSILITLFASALRLYPFEGRLLLFLTPIIILLVAQGIAFIQSKASIGSPVVGIALVLIVLVHPILRAGYHVVRPRAPEELRPVVEYVDANYREGDVLYIYYASFNAYQYYAYRFGYKHSHFVGVESRDNWQQYYYDLEKMKGNQRVWVIMSHIAAWHGVDEEKLFVSYLDMLGKQKDVLRVSGAAAYLYDLKN</sequence>
<feature type="transmembrane region" description="Helical" evidence="1">
    <location>
        <begin position="12"/>
        <end position="30"/>
    </location>
</feature>
<dbReference type="Proteomes" id="UP000051096">
    <property type="component" value="Unassembled WGS sequence"/>
</dbReference>
<keyword evidence="1" id="KW-1133">Transmembrane helix</keyword>
<feature type="transmembrane region" description="Helical" evidence="1">
    <location>
        <begin position="136"/>
        <end position="152"/>
    </location>
</feature>